<proteinExistence type="predicted"/>
<dbReference type="EMBL" id="SNZR01000011">
    <property type="protein sequence ID" value="TDR93191.1"/>
    <property type="molecule type" value="Genomic_DNA"/>
</dbReference>
<protein>
    <submittedName>
        <fullName evidence="1">Uncharacterized protein</fullName>
    </submittedName>
</protein>
<gene>
    <name evidence="1" type="ORF">EV668_0446</name>
</gene>
<reference evidence="1 2" key="1">
    <citation type="submission" date="2019-03" db="EMBL/GenBank/DDBJ databases">
        <title>Genomic Encyclopedia of Type Strains, Phase IV (KMG-IV): sequencing the most valuable type-strain genomes for metagenomic binning, comparative biology and taxonomic classification.</title>
        <authorList>
            <person name="Goeker M."/>
        </authorList>
    </citation>
    <scope>NUCLEOTIDE SEQUENCE [LARGE SCALE GENOMIC DNA]</scope>
    <source>
        <strain evidence="1 2">DSM 25903</strain>
    </source>
</reference>
<name>A0A4R7C4U6_9HYPH</name>
<comment type="caution">
    <text evidence="1">The sequence shown here is derived from an EMBL/GenBank/DDBJ whole genome shotgun (WGS) entry which is preliminary data.</text>
</comment>
<organism evidence="1 2">
    <name type="scientific">Enterovirga rhinocerotis</name>
    <dbReference type="NCBI Taxonomy" id="1339210"/>
    <lineage>
        <taxon>Bacteria</taxon>
        <taxon>Pseudomonadati</taxon>
        <taxon>Pseudomonadota</taxon>
        <taxon>Alphaproteobacteria</taxon>
        <taxon>Hyphomicrobiales</taxon>
        <taxon>Methylobacteriaceae</taxon>
        <taxon>Enterovirga</taxon>
    </lineage>
</organism>
<evidence type="ECO:0000313" key="1">
    <source>
        <dbReference type="EMBL" id="TDR93191.1"/>
    </source>
</evidence>
<evidence type="ECO:0000313" key="2">
    <source>
        <dbReference type="Proteomes" id="UP000295122"/>
    </source>
</evidence>
<sequence length="135" mass="14500">MPICPATIGILHCSMSDLIFRRMPATHLLRACLLAVGLLSILLVQVQDAVAFGTSVVRDCPGDCGFKAKTSRSDAVRPAAVAPSSAQHLPDDGYVPIRSLAPELGASERIMLRSAHPIVYKSFSPALLDRPPRRI</sequence>
<keyword evidence="2" id="KW-1185">Reference proteome</keyword>
<dbReference type="Proteomes" id="UP000295122">
    <property type="component" value="Unassembled WGS sequence"/>
</dbReference>
<accession>A0A4R7C4U6</accession>
<dbReference type="AlphaFoldDB" id="A0A4R7C4U6"/>